<name>A0A841ZL23_9LIST</name>
<dbReference type="EMBL" id="JAARRM010000002">
    <property type="protein sequence ID" value="MBC1521389.1"/>
    <property type="molecule type" value="Genomic_DNA"/>
</dbReference>
<evidence type="ECO:0000313" key="1">
    <source>
        <dbReference type="EMBL" id="MBC1521389.1"/>
    </source>
</evidence>
<protein>
    <submittedName>
        <fullName evidence="1">Uncharacterized protein</fullName>
    </submittedName>
</protein>
<comment type="caution">
    <text evidence="1">The sequence shown here is derived from an EMBL/GenBank/DDBJ whole genome shotgun (WGS) entry which is preliminary data.</text>
</comment>
<reference evidence="1 2" key="1">
    <citation type="submission" date="2020-03" db="EMBL/GenBank/DDBJ databases">
        <title>Soil Listeria distribution.</title>
        <authorList>
            <person name="Liao J."/>
            <person name="Wiedmann M."/>
        </authorList>
    </citation>
    <scope>NUCLEOTIDE SEQUENCE [LARGE SCALE GENOMIC DNA]</scope>
    <source>
        <strain evidence="1 2">FSL L7-1507</strain>
    </source>
</reference>
<organism evidence="1 2">
    <name type="scientific">Listeria aquatica</name>
    <dbReference type="NCBI Taxonomy" id="1494960"/>
    <lineage>
        <taxon>Bacteria</taxon>
        <taxon>Bacillati</taxon>
        <taxon>Bacillota</taxon>
        <taxon>Bacilli</taxon>
        <taxon>Bacillales</taxon>
        <taxon>Listeriaceae</taxon>
        <taxon>Listeria</taxon>
    </lineage>
</organism>
<dbReference type="AlphaFoldDB" id="A0A841ZL23"/>
<dbReference type="RefSeq" id="WP_185373270.1">
    <property type="nucleotide sequence ID" value="NZ_JAARRM010000002.1"/>
</dbReference>
<dbReference type="Proteomes" id="UP000559885">
    <property type="component" value="Unassembled WGS sequence"/>
</dbReference>
<gene>
    <name evidence="1" type="ORF">HB912_06990</name>
</gene>
<evidence type="ECO:0000313" key="2">
    <source>
        <dbReference type="Proteomes" id="UP000559885"/>
    </source>
</evidence>
<accession>A0A841ZL23</accession>
<proteinExistence type="predicted"/>
<sequence>MSNRLKNTGKYVTFVPTNKEYPLIGTSKGLAIFENDKKYLEYGFESTQNFKGQDYYQLVIDTTDKLDLFTNAYDLHYEVAYLGERYKAMLNSDHTIVTLYVESYDKPNIAGFRNYSQGEWIKDVEASEVEIIAVKDPIDLSKYLPTQER</sequence>